<sequence length="341" mass="38644">MSNSTRASSTRSTIYRAIITSKFRTEKMYTFYKSIGPGTDQNTLYVSFGKSTPWSDNESEPGFAPPYPADNEDGVVDIWTNMMGAVKIESSMLDCVVPRRDWGDTRYPNPRTFLIGDIVVANSAPYNRTDAGFGWMVYKCIDVPKDGMCSIGNLTSKEECIKLGGKWTPSTISGSAPRGRGDANGTVDLGDGYLWEYLYEIPADVSINRCTNEYIVVPWPEEIEESPARWGFQNNLTWQQNDFNLIYRMKCNTIRFKAYLDAVYFPEFSLPGNTGFRQLSIITNPLEVKPMPNSPNVKAEKGWYSASGLERQSGEMIYMENRQPIIRSMDQTEELNLIFEF</sequence>
<gene>
    <name evidence="2" type="ORF">JD18_149</name>
</gene>
<organism evidence="2 3">
    <name type="scientific">Klebsiella phage JD18</name>
    <dbReference type="NCBI Taxonomy" id="1698360"/>
    <lineage>
        <taxon>Viruses</taxon>
        <taxon>Duplodnaviria</taxon>
        <taxon>Heunggongvirae</taxon>
        <taxon>Uroviricota</taxon>
        <taxon>Caudoviricetes</taxon>
        <taxon>Pantevenvirales</taxon>
        <taxon>Straboviridae</taxon>
        <taxon>Tevenvirinae</taxon>
        <taxon>Jiaodavirus</taxon>
        <taxon>Jiaodavirus jd18</taxon>
    </lineage>
</organism>
<evidence type="ECO:0000313" key="2">
    <source>
        <dbReference type="EMBL" id="AKY02020.1"/>
    </source>
</evidence>
<dbReference type="Pfam" id="PF09215">
    <property type="entry name" value="Phage-Gp8"/>
    <property type="match status" value="1"/>
</dbReference>
<feature type="domain" description="Bacteriophage T4 Gp8" evidence="1">
    <location>
        <begin position="17"/>
        <end position="341"/>
    </location>
</feature>
<dbReference type="KEGG" id="vg:26518564"/>
<dbReference type="SUPFAM" id="SSF89433">
    <property type="entry name" value="Baseplate structural protein gp8"/>
    <property type="match status" value="1"/>
</dbReference>
<dbReference type="Gene3D" id="2.60.340.10">
    <property type="entry name" value="baseplate structural protein gp8, domain 1"/>
    <property type="match status" value="1"/>
</dbReference>
<reference evidence="2 3" key="1">
    <citation type="submission" date="2015-07" db="EMBL/GenBank/DDBJ databases">
        <title>Isolation and characterization of JD18-a novel lytic bacteriophage for Klebsiella pneumoniae.</title>
        <authorList>
            <person name="Fan J."/>
            <person name="Zhang X."/>
            <person name="Guo X."/>
            <person name="He P."/>
            <person name="Zhang Y."/>
        </authorList>
    </citation>
    <scope>NUCLEOTIDE SEQUENCE [LARGE SCALE GENOMIC DNA]</scope>
</reference>
<keyword evidence="3" id="KW-1185">Reference proteome</keyword>
<dbReference type="EMBL" id="KT239446">
    <property type="protein sequence ID" value="AKY02020.1"/>
    <property type="molecule type" value="Genomic_DNA"/>
</dbReference>
<evidence type="ECO:0000313" key="3">
    <source>
        <dbReference type="Proteomes" id="UP000204179"/>
    </source>
</evidence>
<dbReference type="RefSeq" id="YP_009190730.1">
    <property type="nucleotide sequence ID" value="NC_028686.1"/>
</dbReference>
<proteinExistence type="predicted"/>
<dbReference type="Gene3D" id="2.170.290.10">
    <property type="entry name" value="baseplate structural protein gp8, domain 2"/>
    <property type="match status" value="1"/>
</dbReference>
<protein>
    <recommendedName>
        <fullName evidence="1">Bacteriophage T4 Gp8 domain-containing protein</fullName>
    </recommendedName>
</protein>
<dbReference type="InterPro" id="IPR015298">
    <property type="entry name" value="Phage_T4_Gp8"/>
</dbReference>
<evidence type="ECO:0000259" key="1">
    <source>
        <dbReference type="Pfam" id="PF09215"/>
    </source>
</evidence>
<name>A0A0K1Y5D0_9CAUD</name>
<dbReference type="Proteomes" id="UP000204179">
    <property type="component" value="Segment"/>
</dbReference>
<dbReference type="GeneID" id="26518564"/>
<accession>A0A0K1Y5D0</accession>
<dbReference type="InterPro" id="IPR036327">
    <property type="entry name" value="Gp8_sf"/>
</dbReference>